<evidence type="ECO:0000256" key="1">
    <source>
        <dbReference type="SAM" id="Phobius"/>
    </source>
</evidence>
<proteinExistence type="predicted"/>
<keyword evidence="3" id="KW-1185">Reference proteome</keyword>
<dbReference type="AlphaFoldDB" id="A0A316G3R9"/>
<comment type="caution">
    <text evidence="2">The sequence shown here is derived from an EMBL/GenBank/DDBJ whole genome shotgun (WGS) entry which is preliminary data.</text>
</comment>
<evidence type="ECO:0000313" key="2">
    <source>
        <dbReference type="EMBL" id="PWK49047.1"/>
    </source>
</evidence>
<feature type="transmembrane region" description="Helical" evidence="1">
    <location>
        <begin position="16"/>
        <end position="36"/>
    </location>
</feature>
<protein>
    <submittedName>
        <fullName evidence="2">Cytochrome oxidase c subunit VIII</fullName>
    </submittedName>
</protein>
<dbReference type="Proteomes" id="UP000245697">
    <property type="component" value="Unassembled WGS sequence"/>
</dbReference>
<keyword evidence="1" id="KW-0812">Transmembrane</keyword>
<sequence length="41" mass="4148">MSAVIPLLGALAGRTSIPVALLVSAGLLAPAAWILAHLRSR</sequence>
<dbReference type="EMBL" id="QGGR01000005">
    <property type="protein sequence ID" value="PWK49047.1"/>
    <property type="molecule type" value="Genomic_DNA"/>
</dbReference>
<accession>A0A316G3R9</accession>
<organism evidence="2 3">
    <name type="scientific">Actinoplanes xinjiangensis</name>
    <dbReference type="NCBI Taxonomy" id="512350"/>
    <lineage>
        <taxon>Bacteria</taxon>
        <taxon>Bacillati</taxon>
        <taxon>Actinomycetota</taxon>
        <taxon>Actinomycetes</taxon>
        <taxon>Micromonosporales</taxon>
        <taxon>Micromonosporaceae</taxon>
        <taxon>Actinoplanes</taxon>
    </lineage>
</organism>
<gene>
    <name evidence="2" type="ORF">BC793_105398</name>
</gene>
<reference evidence="2 3" key="1">
    <citation type="submission" date="2018-05" db="EMBL/GenBank/DDBJ databases">
        <title>Genomic Encyclopedia of Archaeal and Bacterial Type Strains, Phase II (KMG-II): from individual species to whole genera.</title>
        <authorList>
            <person name="Goeker M."/>
        </authorList>
    </citation>
    <scope>NUCLEOTIDE SEQUENCE [LARGE SCALE GENOMIC DNA]</scope>
    <source>
        <strain evidence="2 3">DSM 45184</strain>
    </source>
</reference>
<keyword evidence="1" id="KW-0472">Membrane</keyword>
<evidence type="ECO:0000313" key="3">
    <source>
        <dbReference type="Proteomes" id="UP000245697"/>
    </source>
</evidence>
<name>A0A316G3R9_9ACTN</name>
<keyword evidence="1" id="KW-1133">Transmembrane helix</keyword>